<dbReference type="PANTHER" id="PTHR22726">
    <property type="entry name" value="METALLOENDOPEPTIDASE OMA1"/>
    <property type="match status" value="1"/>
</dbReference>
<keyword evidence="2" id="KW-0479">Metal-binding</keyword>
<evidence type="ECO:0000256" key="4">
    <source>
        <dbReference type="ARBA" id="ARBA00022833"/>
    </source>
</evidence>
<evidence type="ECO:0000256" key="1">
    <source>
        <dbReference type="ARBA" id="ARBA00022670"/>
    </source>
</evidence>
<dbReference type="EMBL" id="CAKKNE010000002">
    <property type="protein sequence ID" value="CAH0369824.1"/>
    <property type="molecule type" value="Genomic_DNA"/>
</dbReference>
<sequence>MLLSRARFAAVRASHNRLAQSRLQPASRLASSQRGFQEWGTLRERATRWLERRRAYRLASSLASKWWIRRPLRAGRYVVLGGVLFASGREIGSIEYANDPVAKERELLEAVIRSAGGVRASVDGLHAIAALPPTKRTKRVDARVQPVVARCVAGARELARRRLEKAKASGVKRDIDEAQALVNKISRPWKAVVVGTPDGGLPFINAWVTALCPRTVFVTEALVEELDPTPDELALCIGHELGHLVCGHTEDRIYLKAMLAYAELILLAFLDPTGLLTLLGAMGFQNTAELFLAKYSRDNETEADATGLKIAALACYDVRRGTHFMRKLSEATGSRPTSWWATHPATEDRYADLRSSSLGVHENVYGSHCTAVGKALQRLVTR</sequence>
<comment type="similarity">
    <text evidence="6">Belongs to the peptidase M48 family.</text>
</comment>
<dbReference type="GO" id="GO:0051603">
    <property type="term" value="P:proteolysis involved in protein catabolic process"/>
    <property type="evidence" value="ECO:0007669"/>
    <property type="project" value="TreeGrafter"/>
</dbReference>
<keyword evidence="3 6" id="KW-0378">Hydrolase</keyword>
<proteinExistence type="inferred from homology"/>
<dbReference type="InterPro" id="IPR051156">
    <property type="entry name" value="Mito/Outer_Membr_Metalloprot"/>
</dbReference>
<dbReference type="Gene3D" id="3.30.2010.10">
    <property type="entry name" value="Metalloproteases ('zincins'), catalytic domain"/>
    <property type="match status" value="1"/>
</dbReference>
<dbReference type="GO" id="GO:0004222">
    <property type="term" value="F:metalloendopeptidase activity"/>
    <property type="evidence" value="ECO:0007669"/>
    <property type="project" value="InterPro"/>
</dbReference>
<dbReference type="InterPro" id="IPR001915">
    <property type="entry name" value="Peptidase_M48"/>
</dbReference>
<dbReference type="AlphaFoldDB" id="A0A8J2SL59"/>
<evidence type="ECO:0000259" key="7">
    <source>
        <dbReference type="Pfam" id="PF01435"/>
    </source>
</evidence>
<dbReference type="OrthoDB" id="7464992at2759"/>
<keyword evidence="9" id="KW-1185">Reference proteome</keyword>
<keyword evidence="4 6" id="KW-0862">Zinc</keyword>
<keyword evidence="1 6" id="KW-0645">Protease</keyword>
<dbReference type="PANTHER" id="PTHR22726:SF1">
    <property type="entry name" value="METALLOENDOPEPTIDASE OMA1, MITOCHONDRIAL"/>
    <property type="match status" value="1"/>
</dbReference>
<feature type="domain" description="Peptidase M48" evidence="7">
    <location>
        <begin position="171"/>
        <end position="355"/>
    </location>
</feature>
<protein>
    <recommendedName>
        <fullName evidence="7">Peptidase M48 domain-containing protein</fullName>
    </recommendedName>
</protein>
<evidence type="ECO:0000313" key="8">
    <source>
        <dbReference type="EMBL" id="CAH0369824.1"/>
    </source>
</evidence>
<dbReference type="Pfam" id="PF01435">
    <property type="entry name" value="Peptidase_M48"/>
    <property type="match status" value="1"/>
</dbReference>
<comment type="cofactor">
    <cofactor evidence="6">
        <name>Zn(2+)</name>
        <dbReference type="ChEBI" id="CHEBI:29105"/>
    </cofactor>
    <text evidence="6">Binds 1 zinc ion per subunit.</text>
</comment>
<comment type="caution">
    <text evidence="8">The sequence shown here is derived from an EMBL/GenBank/DDBJ whole genome shotgun (WGS) entry which is preliminary data.</text>
</comment>
<organism evidence="8 9">
    <name type="scientific">Pelagomonas calceolata</name>
    <dbReference type="NCBI Taxonomy" id="35677"/>
    <lineage>
        <taxon>Eukaryota</taxon>
        <taxon>Sar</taxon>
        <taxon>Stramenopiles</taxon>
        <taxon>Ochrophyta</taxon>
        <taxon>Pelagophyceae</taxon>
        <taxon>Pelagomonadales</taxon>
        <taxon>Pelagomonadaceae</taxon>
        <taxon>Pelagomonas</taxon>
    </lineage>
</organism>
<gene>
    <name evidence="8" type="ORF">PECAL_2P29660</name>
</gene>
<dbReference type="Proteomes" id="UP000789595">
    <property type="component" value="Unassembled WGS sequence"/>
</dbReference>
<keyword evidence="5 6" id="KW-0482">Metalloprotease</keyword>
<evidence type="ECO:0000256" key="2">
    <source>
        <dbReference type="ARBA" id="ARBA00022723"/>
    </source>
</evidence>
<accession>A0A8J2SL59</accession>
<evidence type="ECO:0000256" key="3">
    <source>
        <dbReference type="ARBA" id="ARBA00022801"/>
    </source>
</evidence>
<evidence type="ECO:0000256" key="6">
    <source>
        <dbReference type="RuleBase" id="RU003983"/>
    </source>
</evidence>
<evidence type="ECO:0000313" key="9">
    <source>
        <dbReference type="Proteomes" id="UP000789595"/>
    </source>
</evidence>
<reference evidence="8" key="1">
    <citation type="submission" date="2021-11" db="EMBL/GenBank/DDBJ databases">
        <authorList>
            <consortium name="Genoscope - CEA"/>
            <person name="William W."/>
        </authorList>
    </citation>
    <scope>NUCLEOTIDE SEQUENCE</scope>
</reference>
<dbReference type="GO" id="GO:0046872">
    <property type="term" value="F:metal ion binding"/>
    <property type="evidence" value="ECO:0007669"/>
    <property type="project" value="UniProtKB-KW"/>
</dbReference>
<name>A0A8J2SL59_9STRA</name>
<dbReference type="GO" id="GO:0016020">
    <property type="term" value="C:membrane"/>
    <property type="evidence" value="ECO:0007669"/>
    <property type="project" value="TreeGrafter"/>
</dbReference>
<evidence type="ECO:0000256" key="5">
    <source>
        <dbReference type="ARBA" id="ARBA00023049"/>
    </source>
</evidence>